<dbReference type="AlphaFoldDB" id="A0A8H6XIH2"/>
<comment type="caution">
    <text evidence="1">The sequence shown here is derived from an EMBL/GenBank/DDBJ whole genome shotgun (WGS) entry which is preliminary data.</text>
</comment>
<organism evidence="1 2">
    <name type="scientific">Mycena venus</name>
    <dbReference type="NCBI Taxonomy" id="2733690"/>
    <lineage>
        <taxon>Eukaryota</taxon>
        <taxon>Fungi</taxon>
        <taxon>Dikarya</taxon>
        <taxon>Basidiomycota</taxon>
        <taxon>Agaricomycotina</taxon>
        <taxon>Agaricomycetes</taxon>
        <taxon>Agaricomycetidae</taxon>
        <taxon>Agaricales</taxon>
        <taxon>Marasmiineae</taxon>
        <taxon>Mycenaceae</taxon>
        <taxon>Mycena</taxon>
    </lineage>
</organism>
<dbReference type="OrthoDB" id="2986369at2759"/>
<protein>
    <submittedName>
        <fullName evidence="1">Uncharacterized protein</fullName>
    </submittedName>
</protein>
<evidence type="ECO:0000313" key="2">
    <source>
        <dbReference type="Proteomes" id="UP000620124"/>
    </source>
</evidence>
<evidence type="ECO:0000313" key="1">
    <source>
        <dbReference type="EMBL" id="KAF7341121.1"/>
    </source>
</evidence>
<dbReference type="Proteomes" id="UP000620124">
    <property type="component" value="Unassembled WGS sequence"/>
</dbReference>
<proteinExistence type="predicted"/>
<sequence>MTPPALQVHDICDYICDFLQSQTDLRACSLISPVFTSAAQYHLFREINLTPVEWQSFKPDGITRTVTSESDVAKLSRRLGALLAKSPHLIRFIRRLRISFEHDVLVHLSRVPFTHVGTILLRAPMSDRPQHSASSLAAPLIALPSVRRLKLSSIVFEDMNSLRRLFHLCTSSFDRVLLDDVDLSNSLGASSARCTEGSGDGQHVMLKAVEISGYSPSREPPGWLVHPLCPFNFSKLADLGIWSRTSPDIIDLMRSARLSLHTLRIDALEATPDFKLTEFPALKKLDVFGGFGNATAAAGLLASVSDTRLRLEKLNLRLVVMRTLDDESLLRLDTIVASGLHLPALRSVHVLVTRVSYSGVDAAQFVKLMEGVRALFPRLDTRGYLRVSYFIEGVRTEI</sequence>
<accession>A0A8H6XIH2</accession>
<gene>
    <name evidence="1" type="ORF">MVEN_01846500</name>
</gene>
<name>A0A8H6XIH2_9AGAR</name>
<dbReference type="EMBL" id="JACAZI010000018">
    <property type="protein sequence ID" value="KAF7341121.1"/>
    <property type="molecule type" value="Genomic_DNA"/>
</dbReference>
<reference evidence="1" key="1">
    <citation type="submission" date="2020-05" db="EMBL/GenBank/DDBJ databases">
        <title>Mycena genomes resolve the evolution of fungal bioluminescence.</title>
        <authorList>
            <person name="Tsai I.J."/>
        </authorList>
    </citation>
    <scope>NUCLEOTIDE SEQUENCE</scope>
    <source>
        <strain evidence="1">CCC161011</strain>
    </source>
</reference>
<keyword evidence="2" id="KW-1185">Reference proteome</keyword>